<evidence type="ECO:0000313" key="1">
    <source>
        <dbReference type="EMBL" id="JAD75442.1"/>
    </source>
</evidence>
<accession>A0A0A9CVC3</accession>
<protein>
    <submittedName>
        <fullName evidence="1">Uncharacterized protein</fullName>
    </submittedName>
</protein>
<dbReference type="AlphaFoldDB" id="A0A0A9CVC3"/>
<sequence length="47" mass="5335">MYTALSFSFIFWSGQICSPGPTQKYLVFLNHGSSYVTDNESISPERK</sequence>
<reference evidence="1" key="1">
    <citation type="submission" date="2014-09" db="EMBL/GenBank/DDBJ databases">
        <authorList>
            <person name="Magalhaes I.L.F."/>
            <person name="Oliveira U."/>
            <person name="Santos F.R."/>
            <person name="Vidigal T.H.D.A."/>
            <person name="Brescovit A.D."/>
            <person name="Santos A.J."/>
        </authorList>
    </citation>
    <scope>NUCLEOTIDE SEQUENCE</scope>
    <source>
        <tissue evidence="1">Shoot tissue taken approximately 20 cm above the soil surface</tissue>
    </source>
</reference>
<organism evidence="1">
    <name type="scientific">Arundo donax</name>
    <name type="common">Giant reed</name>
    <name type="synonym">Donax arundinaceus</name>
    <dbReference type="NCBI Taxonomy" id="35708"/>
    <lineage>
        <taxon>Eukaryota</taxon>
        <taxon>Viridiplantae</taxon>
        <taxon>Streptophyta</taxon>
        <taxon>Embryophyta</taxon>
        <taxon>Tracheophyta</taxon>
        <taxon>Spermatophyta</taxon>
        <taxon>Magnoliopsida</taxon>
        <taxon>Liliopsida</taxon>
        <taxon>Poales</taxon>
        <taxon>Poaceae</taxon>
        <taxon>PACMAD clade</taxon>
        <taxon>Arundinoideae</taxon>
        <taxon>Arundineae</taxon>
        <taxon>Arundo</taxon>
    </lineage>
</organism>
<dbReference type="EMBL" id="GBRH01222453">
    <property type="protein sequence ID" value="JAD75442.1"/>
    <property type="molecule type" value="Transcribed_RNA"/>
</dbReference>
<name>A0A0A9CVC3_ARUDO</name>
<reference evidence="1" key="2">
    <citation type="journal article" date="2015" name="Data Brief">
        <title>Shoot transcriptome of the giant reed, Arundo donax.</title>
        <authorList>
            <person name="Barrero R.A."/>
            <person name="Guerrero F.D."/>
            <person name="Moolhuijzen P."/>
            <person name="Goolsby J.A."/>
            <person name="Tidwell J."/>
            <person name="Bellgard S.E."/>
            <person name="Bellgard M.I."/>
        </authorList>
    </citation>
    <scope>NUCLEOTIDE SEQUENCE</scope>
    <source>
        <tissue evidence="1">Shoot tissue taken approximately 20 cm above the soil surface</tissue>
    </source>
</reference>
<proteinExistence type="predicted"/>